<feature type="transmembrane region" description="Helical" evidence="1">
    <location>
        <begin position="140"/>
        <end position="161"/>
    </location>
</feature>
<feature type="transmembrane region" description="Helical" evidence="1">
    <location>
        <begin position="173"/>
        <end position="198"/>
    </location>
</feature>
<reference evidence="3 4" key="1">
    <citation type="submission" date="2022-01" db="EMBL/GenBank/DDBJ databases">
        <title>Collection of gut derived symbiotic bacterial strains cultured from healthy donors.</title>
        <authorList>
            <person name="Lin H."/>
            <person name="Kohout C."/>
            <person name="Waligurski E."/>
            <person name="Pamer E.G."/>
        </authorList>
    </citation>
    <scope>NUCLEOTIDE SEQUENCE [LARGE SCALE GENOMIC DNA]</scope>
    <source>
        <strain evidence="3 4">DFI.7.58</strain>
    </source>
</reference>
<dbReference type="Proteomes" id="UP001298681">
    <property type="component" value="Unassembled WGS sequence"/>
</dbReference>
<keyword evidence="1" id="KW-0472">Membrane</keyword>
<comment type="caution">
    <text evidence="3">The sequence shown here is derived from an EMBL/GenBank/DDBJ whole genome shotgun (WGS) entry which is preliminary data.</text>
</comment>
<gene>
    <name evidence="3" type="ORF">L0P57_09200</name>
</gene>
<feature type="domain" description="Peptidase M1 membrane alanine aminopeptidase" evidence="2">
    <location>
        <begin position="582"/>
        <end position="643"/>
    </location>
</feature>
<evidence type="ECO:0000259" key="2">
    <source>
        <dbReference type="Pfam" id="PF01433"/>
    </source>
</evidence>
<protein>
    <recommendedName>
        <fullName evidence="2">Peptidase M1 membrane alanine aminopeptidase domain-containing protein</fullName>
    </recommendedName>
</protein>
<dbReference type="Pfam" id="PF01433">
    <property type="entry name" value="Peptidase_M1"/>
    <property type="match status" value="1"/>
</dbReference>
<keyword evidence="1" id="KW-0812">Transmembrane</keyword>
<dbReference type="EMBL" id="JAKNHQ010000011">
    <property type="protein sequence ID" value="MCG4611105.1"/>
    <property type="molecule type" value="Genomic_DNA"/>
</dbReference>
<keyword evidence="4" id="KW-1185">Reference proteome</keyword>
<feature type="transmembrane region" description="Helical" evidence="1">
    <location>
        <begin position="21"/>
        <end position="38"/>
    </location>
</feature>
<dbReference type="PANTHER" id="PTHR45726">
    <property type="entry name" value="LEUKOTRIENE A-4 HYDROLASE"/>
    <property type="match status" value="1"/>
</dbReference>
<sequence>MKAWSLSRVEIGRLFRNRLTWLAIAVTGLSPAAGLWLYRPLASSSEAAYSVSLTGAYLGNPALAGGIGSAVVFALLTALECSRSHRSRVDLLTDAMLSPLCMGFCRIGALSLAALTAQAVTLIAWMPFTMLQTGSVFRGWLYVAVYLSFMLPSTLFAILFTASAYQISRRLDLTLVLFAAFALLSMTAWSESWLLRWINPPVYSMSDDFGNTRLLQSVLYNRLFWLLLLCGLCAVSFLCVRRYGKGLFGSAARNVRKVYLPLLVVVCLLSGYVVYTYQPFLDHSKAEIDMDAYYNIAYNEYVFFDAIHVEARPNLSTGRFYGTALYSLHNTSGKPQTISLYVNPGYRVSSVTANQTSVAFRDCNDDDQNTKTVEVDLPAEEEIELEVAYGGFPQEWNLQELSQGSLEISRDYLYLANQNFAPLPKDFVWETQEPPPYTAEIDLPKGMTPVLFAEGTVEQAGENPDGTVHWKLTDSGQSIILYAGDYISHHIDAAGIDVAFYYSAKHERVMRECNVDSVLKRVFDYCTEHYGPLSFYGDGTMKLIEICNVGGGYAAAGASVMGEESFNEQGLKDPLKGAGGSEVLAHEIVHQWWGLGNMFAPESYTDVWSAEGLTVYTTYRMMKEQYGEAYAKQNYVDVWQKQVDDYYQNFYVRHPEYLERLPEQYRADIVNSLSSVRRYCEMPLKILKAEQLVGGEEEMDAILAKLFTRELDPTYPYLTYQDFLSACALTEEDLDLA</sequence>
<dbReference type="Gene3D" id="1.10.390.10">
    <property type="entry name" value="Neutral Protease Domain 2"/>
    <property type="match status" value="1"/>
</dbReference>
<evidence type="ECO:0000313" key="4">
    <source>
        <dbReference type="Proteomes" id="UP001298681"/>
    </source>
</evidence>
<feature type="transmembrane region" description="Helical" evidence="1">
    <location>
        <begin position="258"/>
        <end position="277"/>
    </location>
</feature>
<feature type="transmembrane region" description="Helical" evidence="1">
    <location>
        <begin position="100"/>
        <end position="128"/>
    </location>
</feature>
<feature type="transmembrane region" description="Helical" evidence="1">
    <location>
        <begin position="58"/>
        <end position="79"/>
    </location>
</feature>
<dbReference type="PANTHER" id="PTHR45726:SF3">
    <property type="entry name" value="LEUKOTRIENE A-4 HYDROLASE"/>
    <property type="match status" value="1"/>
</dbReference>
<organism evidence="3 4">
    <name type="scientific">Anaeromassilibacillus senegalensis</name>
    <dbReference type="NCBI Taxonomy" id="1673717"/>
    <lineage>
        <taxon>Bacteria</taxon>
        <taxon>Bacillati</taxon>
        <taxon>Bacillota</taxon>
        <taxon>Clostridia</taxon>
        <taxon>Eubacteriales</taxon>
        <taxon>Acutalibacteraceae</taxon>
        <taxon>Anaeromassilibacillus</taxon>
    </lineage>
</organism>
<accession>A0ABS9MJY1</accession>
<dbReference type="InterPro" id="IPR027268">
    <property type="entry name" value="Peptidase_M4/M1_CTD_sf"/>
</dbReference>
<evidence type="ECO:0000256" key="1">
    <source>
        <dbReference type="SAM" id="Phobius"/>
    </source>
</evidence>
<feature type="transmembrane region" description="Helical" evidence="1">
    <location>
        <begin position="218"/>
        <end position="238"/>
    </location>
</feature>
<evidence type="ECO:0000313" key="3">
    <source>
        <dbReference type="EMBL" id="MCG4611105.1"/>
    </source>
</evidence>
<dbReference type="InterPro" id="IPR014782">
    <property type="entry name" value="Peptidase_M1_dom"/>
</dbReference>
<keyword evidence="1" id="KW-1133">Transmembrane helix</keyword>
<dbReference type="SUPFAM" id="SSF55486">
    <property type="entry name" value="Metalloproteases ('zincins'), catalytic domain"/>
    <property type="match status" value="1"/>
</dbReference>
<dbReference type="RefSeq" id="WP_237966872.1">
    <property type="nucleotide sequence ID" value="NZ_JAKNHQ010000011.1"/>
</dbReference>
<proteinExistence type="predicted"/>
<dbReference type="InterPro" id="IPR034015">
    <property type="entry name" value="M1_LTA4H"/>
</dbReference>
<name>A0ABS9MJY1_9FIRM</name>